<dbReference type="SUPFAM" id="SSF158446">
    <property type="entry name" value="IVS-encoded protein-like"/>
    <property type="match status" value="1"/>
</dbReference>
<dbReference type="EMBL" id="JAGJCB010000023">
    <property type="protein sequence ID" value="MBP0905458.1"/>
    <property type="molecule type" value="Genomic_DNA"/>
</dbReference>
<sequence length="117" mass="13522">MKEALKNRTKKFASDCWNLCAKFPVSRKYNAYCNQLIRCSSSVGANYRSACRAKSDADFINKLKIVEEETDESMYFLELLLDVSVNEQEEMKRLHKEGNELLSIVVASIKTMRNRKS</sequence>
<dbReference type="InterPro" id="IPR036583">
    <property type="entry name" value="23S_rRNA_IVS_sf"/>
</dbReference>
<dbReference type="NCBIfam" id="TIGR02436">
    <property type="entry name" value="four helix bundle protein"/>
    <property type="match status" value="1"/>
</dbReference>
<dbReference type="Gene3D" id="1.20.1440.60">
    <property type="entry name" value="23S rRNA-intervening sequence"/>
    <property type="match status" value="1"/>
</dbReference>
<dbReference type="InterPro" id="IPR012657">
    <property type="entry name" value="23S_rRNA-intervening_sequence"/>
</dbReference>
<accession>A0ABS4BYI3</accession>
<keyword evidence="2" id="KW-1185">Reference proteome</keyword>
<dbReference type="PANTHER" id="PTHR38471">
    <property type="entry name" value="FOUR HELIX BUNDLE PROTEIN"/>
    <property type="match status" value="1"/>
</dbReference>
<dbReference type="RefSeq" id="WP_209656488.1">
    <property type="nucleotide sequence ID" value="NZ_JAGJCB010000023.1"/>
</dbReference>
<organism evidence="1 2">
    <name type="scientific">Mariniflexile gromovii</name>
    <dbReference type="NCBI Taxonomy" id="362523"/>
    <lineage>
        <taxon>Bacteria</taxon>
        <taxon>Pseudomonadati</taxon>
        <taxon>Bacteroidota</taxon>
        <taxon>Flavobacteriia</taxon>
        <taxon>Flavobacteriales</taxon>
        <taxon>Flavobacteriaceae</taxon>
        <taxon>Mariniflexile</taxon>
    </lineage>
</organism>
<dbReference type="Pfam" id="PF05635">
    <property type="entry name" value="23S_rRNA_IVP"/>
    <property type="match status" value="1"/>
</dbReference>
<evidence type="ECO:0000313" key="1">
    <source>
        <dbReference type="EMBL" id="MBP0905458.1"/>
    </source>
</evidence>
<reference evidence="1 2" key="1">
    <citation type="submission" date="2021-04" db="EMBL/GenBank/DDBJ databases">
        <title>Mariniflexile gromovii gen. nov., sp. nov., a gliding bacterium isolated from the sea urchin Strongylocentrotus intermedius.</title>
        <authorList>
            <person name="Ko S."/>
            <person name="Le V."/>
            <person name="Ahn C.-Y."/>
            <person name="Oh H.-M."/>
        </authorList>
    </citation>
    <scope>NUCLEOTIDE SEQUENCE [LARGE SCALE GENOMIC DNA]</scope>
    <source>
        <strain evidence="1 2">KCTC 12570</strain>
    </source>
</reference>
<evidence type="ECO:0000313" key="2">
    <source>
        <dbReference type="Proteomes" id="UP000670776"/>
    </source>
</evidence>
<proteinExistence type="predicted"/>
<name>A0ABS4BYI3_9FLAO</name>
<dbReference type="PANTHER" id="PTHR38471:SF2">
    <property type="entry name" value="FOUR HELIX BUNDLE PROTEIN"/>
    <property type="match status" value="1"/>
</dbReference>
<dbReference type="PIRSF" id="PIRSF035652">
    <property type="entry name" value="CHP02436"/>
    <property type="match status" value="1"/>
</dbReference>
<comment type="caution">
    <text evidence="1">The sequence shown here is derived from an EMBL/GenBank/DDBJ whole genome shotgun (WGS) entry which is preliminary data.</text>
</comment>
<dbReference type="Proteomes" id="UP000670776">
    <property type="component" value="Unassembled WGS sequence"/>
</dbReference>
<protein>
    <submittedName>
        <fullName evidence="1">Four helix bundle protein</fullName>
    </submittedName>
</protein>
<gene>
    <name evidence="1" type="ORF">J8H85_16620</name>
</gene>